<dbReference type="PANTHER" id="PTHR23079:SF14">
    <property type="entry name" value="RNA-DEPENDENT RNA POLYMERASE"/>
    <property type="match status" value="1"/>
</dbReference>
<comment type="similarity">
    <text evidence="1">Belongs to the RdRP family.</text>
</comment>
<keyword evidence="1" id="KW-0548">Nucleotidyltransferase</keyword>
<feature type="region of interest" description="Disordered" evidence="2">
    <location>
        <begin position="1470"/>
        <end position="1496"/>
    </location>
</feature>
<dbReference type="OrthoDB" id="10055769at2759"/>
<name>A0A8H3G9P2_9LECA</name>
<dbReference type="InterPro" id="IPR007855">
    <property type="entry name" value="RDRP"/>
</dbReference>
<feature type="compositionally biased region" description="Polar residues" evidence="2">
    <location>
        <begin position="292"/>
        <end position="304"/>
    </location>
</feature>
<evidence type="ECO:0000256" key="1">
    <source>
        <dbReference type="RuleBase" id="RU363098"/>
    </source>
</evidence>
<feature type="region of interest" description="Disordered" evidence="2">
    <location>
        <begin position="148"/>
        <end position="208"/>
    </location>
</feature>
<keyword evidence="1" id="KW-0694">RNA-binding</keyword>
<evidence type="ECO:0000313" key="5">
    <source>
        <dbReference type="Proteomes" id="UP000664534"/>
    </source>
</evidence>
<accession>A0A8H3G9P2</accession>
<feature type="region of interest" description="Disordered" evidence="2">
    <location>
        <begin position="241"/>
        <end position="320"/>
    </location>
</feature>
<dbReference type="EC" id="2.7.7.48" evidence="1"/>
<organism evidence="4 5">
    <name type="scientific">Imshaugia aleurites</name>
    <dbReference type="NCBI Taxonomy" id="172621"/>
    <lineage>
        <taxon>Eukaryota</taxon>
        <taxon>Fungi</taxon>
        <taxon>Dikarya</taxon>
        <taxon>Ascomycota</taxon>
        <taxon>Pezizomycotina</taxon>
        <taxon>Lecanoromycetes</taxon>
        <taxon>OSLEUM clade</taxon>
        <taxon>Lecanoromycetidae</taxon>
        <taxon>Lecanorales</taxon>
        <taxon>Lecanorineae</taxon>
        <taxon>Parmeliaceae</taxon>
        <taxon>Imshaugia</taxon>
    </lineage>
</organism>
<feature type="region of interest" description="Disordered" evidence="2">
    <location>
        <begin position="786"/>
        <end position="812"/>
    </location>
</feature>
<dbReference type="GO" id="GO:0003723">
    <property type="term" value="F:RNA binding"/>
    <property type="evidence" value="ECO:0007669"/>
    <property type="project" value="UniProtKB-KW"/>
</dbReference>
<keyword evidence="5" id="KW-1185">Reference proteome</keyword>
<dbReference type="PANTHER" id="PTHR23079">
    <property type="entry name" value="RNA-DEPENDENT RNA POLYMERASE"/>
    <property type="match status" value="1"/>
</dbReference>
<keyword evidence="1" id="KW-0808">Transferase</keyword>
<dbReference type="EMBL" id="CAJPDT010000097">
    <property type="protein sequence ID" value="CAF9937157.1"/>
    <property type="molecule type" value="Genomic_DNA"/>
</dbReference>
<gene>
    <name evidence="4" type="ORF">IMSHALPRED_011036</name>
</gene>
<dbReference type="Proteomes" id="UP000664534">
    <property type="component" value="Unassembled WGS sequence"/>
</dbReference>
<protein>
    <recommendedName>
        <fullName evidence="1">RNA-dependent RNA polymerase</fullName>
        <ecNumber evidence="1">2.7.7.48</ecNumber>
    </recommendedName>
</protein>
<feature type="domain" description="RDRP core" evidence="3">
    <location>
        <begin position="607"/>
        <end position="1258"/>
    </location>
</feature>
<feature type="compositionally biased region" description="Basic and acidic residues" evidence="2">
    <location>
        <begin position="241"/>
        <end position="254"/>
    </location>
</feature>
<evidence type="ECO:0000256" key="2">
    <source>
        <dbReference type="SAM" id="MobiDB-lite"/>
    </source>
</evidence>
<dbReference type="Gene3D" id="1.10.8.790">
    <property type="entry name" value="RNA-dependent RNA polymerase, slab domain, helical subdomain-like"/>
    <property type="match status" value="1"/>
</dbReference>
<evidence type="ECO:0000313" key="4">
    <source>
        <dbReference type="EMBL" id="CAF9937157.1"/>
    </source>
</evidence>
<proteinExistence type="inferred from homology"/>
<dbReference type="InterPro" id="IPR057596">
    <property type="entry name" value="RDRP_core"/>
</dbReference>
<dbReference type="Pfam" id="PF05183">
    <property type="entry name" value="RdRP"/>
    <property type="match status" value="1"/>
</dbReference>
<reference evidence="4" key="1">
    <citation type="submission" date="2021-03" db="EMBL/GenBank/DDBJ databases">
        <authorList>
            <person name="Tagirdzhanova G."/>
        </authorList>
    </citation>
    <scope>NUCLEOTIDE SEQUENCE</scope>
</reference>
<evidence type="ECO:0000259" key="3">
    <source>
        <dbReference type="Pfam" id="PF05183"/>
    </source>
</evidence>
<comment type="caution">
    <text evidence="4">The sequence shown here is derived from an EMBL/GenBank/DDBJ whole genome shotgun (WGS) entry which is preliminary data.</text>
</comment>
<feature type="compositionally biased region" description="Low complexity" evidence="2">
    <location>
        <begin position="186"/>
        <end position="199"/>
    </location>
</feature>
<dbReference type="GO" id="GO:0030422">
    <property type="term" value="P:siRNA processing"/>
    <property type="evidence" value="ECO:0007669"/>
    <property type="project" value="TreeGrafter"/>
</dbReference>
<sequence>MLRLQTTPSKADAGIENIKRSLSVKWGIQLPIRDTTWSPSKRDPNRVEDKVEALIQFLYFKKSPQEGALDYALTQFENNAVHIISKWQYKPHGEPGLLPSSEASRSVLKQDFLKKRPTLSDKAIAELTENLKHLLALVVDRVKSGEPFPTSLQIEDGRRPTNEVYPTKHNLSKRQSSLGPWLQSKGEPGPAQGGVPPAQHLSPSHDHPDHAVVELSVDADAMNLTSAVSNQAAYTWNDWERANSEQSPSEEKFETPPTTPPSRKSASLGHSTDKKRSHPDAMQAPPSRNVCPKTSNEQSAQESIYQHYPQKADCPLPPDRTFTAEIERSHHDDPTKHAQNKTSESVSAEKIIEELAKAPNIGNLSNVRLFDSFENPTSVSSSTTSGSSAWTSPNTSFSTISLATSFDASADGTDTIIRASWDNPSRPPLLSHALSAWESDVVKVRETEISKVSRDSTRAPSDSMNHDAKTSFTKQKALTDEPPYLQSQFEAKTSELLAARLHATSPFDAVQVPDHYPSVPFRQLYEIVRVASICKLGISDFWDSFQSTFESYDSLWSSLTSIAKTHGAQVPERSSLTAWDRAGSKFEGVALTGKLKFLDQQKGPCFEFYLNPLKLEPSYRLSRQFGSDRFCVLGMPGLGPEGLPLYLKKYHTSARKVIINWLVDTDHKFLGRTWRAFYTKPDASKKKGTRNNMRDTRYRIYLFAEDGTGFRDGERCGEADTRLLDHPRKTVKDMLDWFMPFKANMNQPSLKLFARLALGVSSTVATVIFSPEEIFRADDARADTARQWHLSHQRSSEKKTQRNSSKSKAPVMNDGCARISRRAARGVADCLGLDNIPCCFQGRIGGAKGMWIVDAQDETPSNVGRNYWIEITDSQLKFEGHALDQYEPESARVTFEVNAWAKRLSSSFLNFQLLPILVDRSVPYAVFVSLLDQDLTARVGELKVAMDSGLALRRWNQEINPVTEERARFGGIEMRGGLPLSRAETINWFTEHGFQPKTCRYLKDQLYQAIKAYCLRLESRMNIGVGRSTYAYMIADPLAILEEDEIHLGFSSVFHDPSSGFDQSMLHNIDVLVARSPAHLPSDVQKVRAVFKPELMMYRDVVVFPSKGSVSLASKLSGGDYDGDMAWICWDPDIVQPFRNADVPIPAQLESYGIEKDDSTVGDLLGHPDYTNIFLRHAFNFNLQSNMLGICSLYHESHCYRQNAINSPQAISIAMLLGNLVDSAKGGLQFDDAKWAAYLKKIELPRTLPKPAYKDRQMGKPTAHLTDRLVFVVAKRARENALKEFHNQFLDVSARDDDLFRIGNEEHEEAKSNQSLATVLKNLKSDLEAIHIFWRKNARPEDADEDLRPPRKSDVPSFRNLVERCRADFVNIKPTLGEDPPTETSDRISSWQRDHAHGRSSYWDLFKASVAFHQYYRTPFIWHMAGIELGEIKATACGRGTYRAVAGEVFDALKLDKRLVDRAMRREMLERGEGSGDEEEGDDGEFGVWDWGLDDC</sequence>
<keyword evidence="1" id="KW-0696">RNA-directed RNA polymerase</keyword>
<comment type="catalytic activity">
    <reaction evidence="1">
        <text>RNA(n) + a ribonucleoside 5'-triphosphate = RNA(n+1) + diphosphate</text>
        <dbReference type="Rhea" id="RHEA:21248"/>
        <dbReference type="Rhea" id="RHEA-COMP:14527"/>
        <dbReference type="Rhea" id="RHEA-COMP:17342"/>
        <dbReference type="ChEBI" id="CHEBI:33019"/>
        <dbReference type="ChEBI" id="CHEBI:61557"/>
        <dbReference type="ChEBI" id="CHEBI:140395"/>
        <dbReference type="EC" id="2.7.7.48"/>
    </reaction>
</comment>
<dbReference type="GO" id="GO:0003968">
    <property type="term" value="F:RNA-directed RNA polymerase activity"/>
    <property type="evidence" value="ECO:0007669"/>
    <property type="project" value="UniProtKB-KW"/>
</dbReference>
<dbReference type="GO" id="GO:0031380">
    <property type="term" value="C:nuclear RNA-directed RNA polymerase complex"/>
    <property type="evidence" value="ECO:0007669"/>
    <property type="project" value="TreeGrafter"/>
</dbReference>
<feature type="compositionally biased region" description="Acidic residues" evidence="2">
    <location>
        <begin position="1475"/>
        <end position="1485"/>
    </location>
</feature>